<evidence type="ECO:0000313" key="2">
    <source>
        <dbReference type="Proteomes" id="UP001153076"/>
    </source>
</evidence>
<accession>A0A9Q1QBV2</accession>
<gene>
    <name evidence="1" type="ORF">Cgig2_005220</name>
</gene>
<name>A0A9Q1QBV2_9CARY</name>
<proteinExistence type="predicted"/>
<organism evidence="1 2">
    <name type="scientific">Carnegiea gigantea</name>
    <dbReference type="NCBI Taxonomy" id="171969"/>
    <lineage>
        <taxon>Eukaryota</taxon>
        <taxon>Viridiplantae</taxon>
        <taxon>Streptophyta</taxon>
        <taxon>Embryophyta</taxon>
        <taxon>Tracheophyta</taxon>
        <taxon>Spermatophyta</taxon>
        <taxon>Magnoliopsida</taxon>
        <taxon>eudicotyledons</taxon>
        <taxon>Gunneridae</taxon>
        <taxon>Pentapetalae</taxon>
        <taxon>Caryophyllales</taxon>
        <taxon>Cactineae</taxon>
        <taxon>Cactaceae</taxon>
        <taxon>Cactoideae</taxon>
        <taxon>Echinocereeae</taxon>
        <taxon>Carnegiea</taxon>
    </lineage>
</organism>
<sequence length="180" mass="20854">MVSVLVVYELGIQRTMQLIRRTKESTQLRGEQNCEEDDEYRSTEDRRVQEEFYDGDIEEAAYEVGIPKLVQATFYDKTVSYTKELGEFLTAVGEELANHMWEAFNWQQRHALLPSHPLPKDYQDLYADSFSKKLRKLLSRASSSTLYAMAGNDALELGVLTRNIAQVLETVLIDLHWHTF</sequence>
<protein>
    <submittedName>
        <fullName evidence="1">Uncharacterized protein</fullName>
    </submittedName>
</protein>
<reference evidence="1" key="1">
    <citation type="submission" date="2022-04" db="EMBL/GenBank/DDBJ databases">
        <title>Carnegiea gigantea Genome sequencing and assembly v2.</title>
        <authorList>
            <person name="Copetti D."/>
            <person name="Sanderson M.J."/>
            <person name="Burquez A."/>
            <person name="Wojciechowski M.F."/>
        </authorList>
    </citation>
    <scope>NUCLEOTIDE SEQUENCE</scope>
    <source>
        <strain evidence="1">SGP5-SGP5p</strain>
        <tissue evidence="1">Aerial part</tissue>
    </source>
</reference>
<keyword evidence="2" id="KW-1185">Reference proteome</keyword>
<evidence type="ECO:0000313" key="1">
    <source>
        <dbReference type="EMBL" id="KAJ8436392.1"/>
    </source>
</evidence>
<dbReference type="AlphaFoldDB" id="A0A9Q1QBV2"/>
<dbReference type="EMBL" id="JAKOGI010000346">
    <property type="protein sequence ID" value="KAJ8436392.1"/>
    <property type="molecule type" value="Genomic_DNA"/>
</dbReference>
<dbReference type="Proteomes" id="UP001153076">
    <property type="component" value="Unassembled WGS sequence"/>
</dbReference>
<comment type="caution">
    <text evidence="1">The sequence shown here is derived from an EMBL/GenBank/DDBJ whole genome shotgun (WGS) entry which is preliminary data.</text>
</comment>